<sequence length="256" mass="29082">ASEKPGDASSASLQMCACPKPLFKDRQAHDFQTLSYWTRAANQNVADARVKQGDHYYHGRGVRPSLERAAAAYTIAAESEQNSFAMWNLAWMYENGIGMKRDFHLAKRWYDRSLEVNESGKLANHFSLARLCLKYLWGWAIGEDVGEGPLFFTPKPVSKEEENAAIVNINDVDQDDIDIHDVDDGEGSDDDDDAWGQQQKRQQQQQQQDGNNNRANDDDSEVSLVDNIFFVLVLMLMGWVFVRNTQQPRPPPNQQQ</sequence>
<proteinExistence type="predicted"/>
<name>A0ACC1J5C7_9FUNG</name>
<dbReference type="EMBL" id="JANBPW010003329">
    <property type="protein sequence ID" value="KAJ1937987.1"/>
    <property type="molecule type" value="Genomic_DNA"/>
</dbReference>
<evidence type="ECO:0000313" key="2">
    <source>
        <dbReference type="Proteomes" id="UP001150603"/>
    </source>
</evidence>
<dbReference type="Proteomes" id="UP001150603">
    <property type="component" value="Unassembled WGS sequence"/>
</dbReference>
<protein>
    <submittedName>
        <fullName evidence="1">ERAD-associated protein</fullName>
    </submittedName>
</protein>
<accession>A0ACC1J5C7</accession>
<keyword evidence="2" id="KW-1185">Reference proteome</keyword>
<evidence type="ECO:0000313" key="1">
    <source>
        <dbReference type="EMBL" id="KAJ1937987.1"/>
    </source>
</evidence>
<feature type="non-terminal residue" evidence="1">
    <location>
        <position position="1"/>
    </location>
</feature>
<reference evidence="1" key="1">
    <citation type="submission" date="2022-07" db="EMBL/GenBank/DDBJ databases">
        <title>Phylogenomic reconstructions and comparative analyses of Kickxellomycotina fungi.</title>
        <authorList>
            <person name="Reynolds N.K."/>
            <person name="Stajich J.E."/>
            <person name="Barry K."/>
            <person name="Grigoriev I.V."/>
            <person name="Crous P."/>
            <person name="Smith M.E."/>
        </authorList>
    </citation>
    <scope>NUCLEOTIDE SEQUENCE</scope>
    <source>
        <strain evidence="1">NRRL 5244</strain>
    </source>
</reference>
<gene>
    <name evidence="1" type="primary">HRD3_2</name>
    <name evidence="1" type="ORF">FBU59_004588</name>
</gene>
<organism evidence="1 2">
    <name type="scientific">Linderina macrospora</name>
    <dbReference type="NCBI Taxonomy" id="4868"/>
    <lineage>
        <taxon>Eukaryota</taxon>
        <taxon>Fungi</taxon>
        <taxon>Fungi incertae sedis</taxon>
        <taxon>Zoopagomycota</taxon>
        <taxon>Kickxellomycotina</taxon>
        <taxon>Kickxellomycetes</taxon>
        <taxon>Kickxellales</taxon>
        <taxon>Kickxellaceae</taxon>
        <taxon>Linderina</taxon>
    </lineage>
</organism>
<comment type="caution">
    <text evidence="1">The sequence shown here is derived from an EMBL/GenBank/DDBJ whole genome shotgun (WGS) entry which is preliminary data.</text>
</comment>